<accession>A0A4D6KRP9</accession>
<evidence type="ECO:0000313" key="5">
    <source>
        <dbReference type="EMBL" id="QCD80202.1"/>
    </source>
</evidence>
<dbReference type="PANTHER" id="PTHR48445">
    <property type="entry name" value="OS02G0782100 PROTEIN"/>
    <property type="match status" value="1"/>
</dbReference>
<dbReference type="InterPro" id="IPR012978">
    <property type="entry name" value="HEAT_RRP12"/>
</dbReference>
<feature type="compositionally biased region" description="Basic and acidic residues" evidence="2">
    <location>
        <begin position="1135"/>
        <end position="1164"/>
    </location>
</feature>
<feature type="compositionally biased region" description="Polar residues" evidence="2">
    <location>
        <begin position="1070"/>
        <end position="1079"/>
    </location>
</feature>
<evidence type="ECO:0000313" key="6">
    <source>
        <dbReference type="Proteomes" id="UP000501690"/>
    </source>
</evidence>
<dbReference type="EMBL" id="CP039346">
    <property type="protein sequence ID" value="QCD80202.1"/>
    <property type="molecule type" value="Genomic_DNA"/>
</dbReference>
<dbReference type="InterPro" id="IPR011989">
    <property type="entry name" value="ARM-like"/>
</dbReference>
<feature type="domain" description="RRP12 HEAT" evidence="3">
    <location>
        <begin position="348"/>
        <end position="651"/>
    </location>
</feature>
<feature type="compositionally biased region" description="Basic and acidic residues" evidence="2">
    <location>
        <begin position="1190"/>
        <end position="1199"/>
    </location>
</feature>
<feature type="region of interest" description="Disordered" evidence="2">
    <location>
        <begin position="1135"/>
        <end position="1199"/>
    </location>
</feature>
<dbReference type="Pfam" id="PF25772">
    <property type="entry name" value="HEAT_RRP12_N"/>
    <property type="match status" value="1"/>
</dbReference>
<evidence type="ECO:0000259" key="3">
    <source>
        <dbReference type="Pfam" id="PF08161"/>
    </source>
</evidence>
<feature type="compositionally biased region" description="Basic and acidic residues" evidence="2">
    <location>
        <begin position="1013"/>
        <end position="1025"/>
    </location>
</feature>
<dbReference type="Pfam" id="PF08161">
    <property type="entry name" value="RRP12_HEAT"/>
    <property type="match status" value="1"/>
</dbReference>
<organism evidence="5 6">
    <name type="scientific">Vigna unguiculata</name>
    <name type="common">Cowpea</name>
    <dbReference type="NCBI Taxonomy" id="3917"/>
    <lineage>
        <taxon>Eukaryota</taxon>
        <taxon>Viridiplantae</taxon>
        <taxon>Streptophyta</taxon>
        <taxon>Embryophyta</taxon>
        <taxon>Tracheophyta</taxon>
        <taxon>Spermatophyta</taxon>
        <taxon>Magnoliopsida</taxon>
        <taxon>eudicotyledons</taxon>
        <taxon>Gunneridae</taxon>
        <taxon>Pentapetalae</taxon>
        <taxon>rosids</taxon>
        <taxon>fabids</taxon>
        <taxon>Fabales</taxon>
        <taxon>Fabaceae</taxon>
        <taxon>Papilionoideae</taxon>
        <taxon>50 kb inversion clade</taxon>
        <taxon>NPAAA clade</taxon>
        <taxon>indigoferoid/millettioid clade</taxon>
        <taxon>Phaseoleae</taxon>
        <taxon>Vigna</taxon>
    </lineage>
</organism>
<feature type="region of interest" description="Disordered" evidence="2">
    <location>
        <begin position="1241"/>
        <end position="1273"/>
    </location>
</feature>
<protein>
    <submittedName>
        <fullName evidence="5">Ribosomal RNA-processing protein 12</fullName>
    </submittedName>
</protein>
<feature type="domain" description="RRP12 N-terminal HEAT" evidence="4">
    <location>
        <begin position="10"/>
        <end position="283"/>
    </location>
</feature>
<proteinExistence type="inferred from homology"/>
<dbReference type="SUPFAM" id="SSF48371">
    <property type="entry name" value="ARM repeat"/>
    <property type="match status" value="1"/>
</dbReference>
<keyword evidence="6" id="KW-1185">Reference proteome</keyword>
<dbReference type="PANTHER" id="PTHR48445:SF1">
    <property type="entry name" value="OS02G0782100 PROTEIN"/>
    <property type="match status" value="1"/>
</dbReference>
<dbReference type="Proteomes" id="UP000501690">
    <property type="component" value="Linkage Group LG2"/>
</dbReference>
<feature type="compositionally biased region" description="Basic residues" evidence="2">
    <location>
        <begin position="1255"/>
        <end position="1273"/>
    </location>
</feature>
<evidence type="ECO:0000256" key="1">
    <source>
        <dbReference type="ARBA" id="ARBA00007690"/>
    </source>
</evidence>
<feature type="region of interest" description="Disordered" evidence="2">
    <location>
        <begin position="1013"/>
        <end position="1034"/>
    </location>
</feature>
<gene>
    <name evidence="5" type="ORF">DEO72_LG2g523</name>
</gene>
<feature type="region of interest" description="Disordered" evidence="2">
    <location>
        <begin position="1049"/>
        <end position="1121"/>
    </location>
</feature>
<dbReference type="Gene3D" id="1.25.10.10">
    <property type="entry name" value="Leucine-rich Repeat Variant"/>
    <property type="match status" value="2"/>
</dbReference>
<evidence type="ECO:0000256" key="2">
    <source>
        <dbReference type="SAM" id="MobiDB-lite"/>
    </source>
</evidence>
<name>A0A4D6KRP9_VIGUN</name>
<dbReference type="InterPro" id="IPR057860">
    <property type="entry name" value="HEAT_RRP12_N"/>
</dbReference>
<dbReference type="AlphaFoldDB" id="A0A4D6KRP9"/>
<reference evidence="5 6" key="1">
    <citation type="submission" date="2019-04" db="EMBL/GenBank/DDBJ databases">
        <title>An improved genome assembly and genetic linkage map for asparagus bean, Vigna unguiculata ssp. sesquipedialis.</title>
        <authorList>
            <person name="Xia Q."/>
            <person name="Zhang R."/>
            <person name="Dong Y."/>
        </authorList>
    </citation>
    <scope>NUCLEOTIDE SEQUENCE [LARGE SCALE GENOMIC DNA]</scope>
    <source>
        <tissue evidence="5">Leaf</tissue>
    </source>
</reference>
<dbReference type="OrthoDB" id="2192888at2759"/>
<evidence type="ECO:0000259" key="4">
    <source>
        <dbReference type="Pfam" id="PF25772"/>
    </source>
</evidence>
<dbReference type="Gramene" id="Vigun03g400200.1.v1.2">
    <property type="protein sequence ID" value="Vigun03g400200.1.v1.2"/>
    <property type="gene ID" value="Vigun03g400200.v1.2"/>
</dbReference>
<dbReference type="InterPro" id="IPR016024">
    <property type="entry name" value="ARM-type_fold"/>
</dbReference>
<comment type="similarity">
    <text evidence="1">Belongs to the RRP12 family.</text>
</comment>
<sequence length="1273" mass="142566">MEGIEMEVPAFGTDEGNDDLCNSIISRFGNSTEENHQHLCAVIGAMSQELKDNNKPSTPFAYFCAARLSLDKFTSESNPSRHIIDALLTVLSLAIPRVPRVLLKKESLQGQPLSESLLRVLRSSSASESAIVSGLKCLSHLLIVKESVDWSDVSPLFNVLLGFLTDARPKVRKQSHLCHCDVLLNFQNSSLLASASEGVTNLLERFILLVGGANANTGEGTKEAQQILYILDALKECLPFLSRKSKTSILNYFKYLLDLHQPLVTRRITDGLSFLCHYPLSEVSPEALLELLNTLARSIESNKMSGDRLTFTARLLDAGMNKVYSLNRQICVVKLPIVFNTLKDILASEHEEAIHAATDALKSMISSCIDESLIKQGVEQISLSENKESRRSAPTIIEKICATVESLLDYHYTAVWDRVFQVVSAMFQKLGNHSPYFMRGILKNMEEVQKLPDEDFPFRKQLHECFGAALVAMGPATLLSLVPLNLEAEDLSDANVWLFPILKHYIVGAPLNYFSEEILVMIKRMREKAQKLEKQGLMVSSRNADAIAYSLWSLLPSFCNYPSDTATSFMNLEKHLRSKLKEEPDIRGIICTSLRLLIQQNNIVDLEHKGCIGEDMAKEQVHYSPQVARENLYVLKSSAKNWLKDLSDVFLKSTKDDGGCLQCTIGDVASIADKADVRNLFKEKMVKLYKYTQKARKVGTSTSSNSMQIDDASNNLSLSILRAQLLDLAVSLLPGLDAEDIALLFEAIKPAFQDVEGVMQKKAYKVLSIILKSSDSFVSLKFEELLGTMVDILPCHFSAKRHRLDCLYFLVVHVSKSKDNLEHWRDIFLTEIILALKEANKKTRNRAYEILVEIAHAFGDEERGGNRENLNNFFQMVAGHFAGETPHMISAAAKGLARLAYEFSDLVLTALKLLPGTLALLRSNNREIIKANLGFLKVLVAKSQAEGLQTHLKSMVEGLLKWQDNSKNHFKAKVKLLLGMLVSKCGLEAVKAVMPEEHIKLLSNICKIKERKERNRSVKSEETKSHFSKATTSRQSMWNHTKIFSDFDGDSGNSEAEHLNSRGGKASLHPKSSASSFRSNMRLRKNLPEHLSDESDDEPLDLLDRQKTRSALKTSEHLKRKSRIDDEMEIDSEGRLIIREEGEGRKKKREDDDFDSRSEPDSHISAKSGTKGQKRRKTLDSGWAYTGKEYGSKKAGGDVKKKDKLEPYAYWPLDRKMMSRRPQQRAAARKGMASVVKMTKKLEGKSASGALSLHNLKRKRTPNKGTKGNKKAA</sequence>